<dbReference type="InterPro" id="IPR046335">
    <property type="entry name" value="LacI/GalR-like_sensor"/>
</dbReference>
<dbReference type="SUPFAM" id="SSF53822">
    <property type="entry name" value="Periplasmic binding protein-like I"/>
    <property type="match status" value="1"/>
</dbReference>
<reference evidence="5 6" key="1">
    <citation type="submission" date="2020-04" db="EMBL/GenBank/DDBJ databases">
        <authorList>
            <person name="Zheng R.K."/>
            <person name="Sun C.M."/>
        </authorList>
    </citation>
    <scope>NUCLEOTIDE SEQUENCE [LARGE SCALE GENOMIC DNA]</scope>
    <source>
        <strain evidence="6">zrk29</strain>
    </source>
</reference>
<dbReference type="CDD" id="cd01392">
    <property type="entry name" value="HTH_LacI"/>
    <property type="match status" value="1"/>
</dbReference>
<dbReference type="RefSeq" id="WP_312032026.1">
    <property type="nucleotide sequence ID" value="NZ_CP051151.1"/>
</dbReference>
<evidence type="ECO:0000256" key="3">
    <source>
        <dbReference type="ARBA" id="ARBA00023163"/>
    </source>
</evidence>
<keyword evidence="6" id="KW-1185">Reference proteome</keyword>
<keyword evidence="2" id="KW-0238">DNA-binding</keyword>
<dbReference type="GO" id="GO:0003700">
    <property type="term" value="F:DNA-binding transcription factor activity"/>
    <property type="evidence" value="ECO:0007669"/>
    <property type="project" value="TreeGrafter"/>
</dbReference>
<dbReference type="Pfam" id="PF13377">
    <property type="entry name" value="Peripla_BP_3"/>
    <property type="match status" value="1"/>
</dbReference>
<accession>A0A7L6N286</accession>
<dbReference type="Pfam" id="PF00356">
    <property type="entry name" value="LacI"/>
    <property type="match status" value="1"/>
</dbReference>
<evidence type="ECO:0000256" key="1">
    <source>
        <dbReference type="ARBA" id="ARBA00023015"/>
    </source>
</evidence>
<dbReference type="InterPro" id="IPR010982">
    <property type="entry name" value="Lambda_DNA-bd_dom_sf"/>
</dbReference>
<name>A0A7L6N286_9MOLU</name>
<dbReference type="PANTHER" id="PTHR30146:SF149">
    <property type="entry name" value="HTH-TYPE TRANSCRIPTIONAL REGULATOR EBGR"/>
    <property type="match status" value="1"/>
</dbReference>
<dbReference type="PANTHER" id="PTHR30146">
    <property type="entry name" value="LACI-RELATED TRANSCRIPTIONAL REPRESSOR"/>
    <property type="match status" value="1"/>
</dbReference>
<gene>
    <name evidence="5" type="ORF">HF295_01215</name>
</gene>
<dbReference type="PROSITE" id="PS50932">
    <property type="entry name" value="HTH_LACI_2"/>
    <property type="match status" value="1"/>
</dbReference>
<keyword evidence="3" id="KW-0804">Transcription</keyword>
<sequence>MNIKDIAEICGLSVATISRVINNDPRVADSTRKKVLSVIEKHNFMPNITGRSLRTQKSNKILVLLPTMDNQFYTSIIEGIQDKAEEKNYATLVAVTNLDQTKELKYLDMLKMNHVDGCISLFNTLDPEKINQLSSKFPFVQCCEKTIGADVSNVVIDNETAVFETTSEFIKNGHKTIAFISGDYYKYSERSREAGFRRAHQQADMFLDEKLIIKHFYKYTDGADAVKYLMHLEKMPTAIVCASDSLAIGAISELKKNDYKVGKDIFVIGFDNTSITEFYNPSISSIAQPRYELGQEAFNLLHQKLINIHSTNKKIILPYKIIHRESTGY</sequence>
<dbReference type="Proteomes" id="UP000512167">
    <property type="component" value="Chromosome"/>
</dbReference>
<dbReference type="EMBL" id="CP051151">
    <property type="protein sequence ID" value="QLY39552.1"/>
    <property type="molecule type" value="Genomic_DNA"/>
</dbReference>
<keyword evidence="1" id="KW-0805">Transcription regulation</keyword>
<evidence type="ECO:0000256" key="2">
    <source>
        <dbReference type="ARBA" id="ARBA00023125"/>
    </source>
</evidence>
<dbReference type="GO" id="GO:0000976">
    <property type="term" value="F:transcription cis-regulatory region binding"/>
    <property type="evidence" value="ECO:0007669"/>
    <property type="project" value="TreeGrafter"/>
</dbReference>
<dbReference type="SUPFAM" id="SSF47413">
    <property type="entry name" value="lambda repressor-like DNA-binding domains"/>
    <property type="match status" value="1"/>
</dbReference>
<dbReference type="KEGG" id="tbk:HF295_01215"/>
<evidence type="ECO:0000313" key="5">
    <source>
        <dbReference type="EMBL" id="QLY39552.1"/>
    </source>
</evidence>
<protein>
    <submittedName>
        <fullName evidence="5">LacI family transcriptional regulator</fullName>
    </submittedName>
</protein>
<proteinExistence type="predicted"/>
<dbReference type="AlphaFoldDB" id="A0A7L6N286"/>
<evidence type="ECO:0000259" key="4">
    <source>
        <dbReference type="PROSITE" id="PS50932"/>
    </source>
</evidence>
<dbReference type="CDD" id="cd06284">
    <property type="entry name" value="PBP1_LacI-like"/>
    <property type="match status" value="1"/>
</dbReference>
<dbReference type="InterPro" id="IPR000843">
    <property type="entry name" value="HTH_LacI"/>
</dbReference>
<dbReference type="Gene3D" id="1.10.260.40">
    <property type="entry name" value="lambda repressor-like DNA-binding domains"/>
    <property type="match status" value="1"/>
</dbReference>
<feature type="domain" description="HTH lacI-type" evidence="4">
    <location>
        <begin position="1"/>
        <end position="55"/>
    </location>
</feature>
<organism evidence="5 6">
    <name type="scientific">Hujiaoplasma nucleasis</name>
    <dbReference type="NCBI Taxonomy" id="2725268"/>
    <lineage>
        <taxon>Bacteria</taxon>
        <taxon>Bacillati</taxon>
        <taxon>Mycoplasmatota</taxon>
        <taxon>Mollicutes</taxon>
        <taxon>Candidatus Izemoplasmatales</taxon>
        <taxon>Hujiaoplasmataceae</taxon>
        <taxon>Hujiaoplasma</taxon>
    </lineage>
</organism>
<evidence type="ECO:0000313" key="6">
    <source>
        <dbReference type="Proteomes" id="UP000512167"/>
    </source>
</evidence>
<dbReference type="SMART" id="SM00354">
    <property type="entry name" value="HTH_LACI"/>
    <property type="match status" value="1"/>
</dbReference>
<dbReference type="Gene3D" id="3.40.50.2300">
    <property type="match status" value="2"/>
</dbReference>
<dbReference type="InterPro" id="IPR028082">
    <property type="entry name" value="Peripla_BP_I"/>
</dbReference>